<dbReference type="Gene3D" id="3.40.50.1820">
    <property type="entry name" value="alpha/beta hydrolase"/>
    <property type="match status" value="1"/>
</dbReference>
<comment type="caution">
    <text evidence="10">The sequence shown here is derived from an EMBL/GenBank/DDBJ whole genome shotgun (WGS) entry which is preliminary data.</text>
</comment>
<dbReference type="EC" id="2.3.1.20" evidence="4"/>
<evidence type="ECO:0000313" key="10">
    <source>
        <dbReference type="EMBL" id="MEU8133076.1"/>
    </source>
</evidence>
<feature type="chain" id="PRO_5046986888" description="Acyl-CoA:diacylglycerol acyltransferase" evidence="9">
    <location>
        <begin position="40"/>
        <end position="389"/>
    </location>
</feature>
<dbReference type="GO" id="GO:0016787">
    <property type="term" value="F:hydrolase activity"/>
    <property type="evidence" value="ECO:0007669"/>
    <property type="project" value="UniProtKB-KW"/>
</dbReference>
<dbReference type="InterPro" id="IPR050583">
    <property type="entry name" value="Mycobacterial_A85_antigen"/>
</dbReference>
<dbReference type="EC" id="2.3.1.122" evidence="3"/>
<comment type="catalytic activity">
    <reaction evidence="1">
        <text>2 alpha,alpha'-trehalose 6-mycolate = alpha,alpha'-trehalose 6,6'-bismycolate + alpha,alpha-trehalose</text>
        <dbReference type="Rhea" id="RHEA:23472"/>
        <dbReference type="ChEBI" id="CHEBI:16551"/>
        <dbReference type="ChEBI" id="CHEBI:18195"/>
        <dbReference type="ChEBI" id="CHEBI:18234"/>
        <dbReference type="EC" id="2.3.1.122"/>
    </reaction>
</comment>
<sequence>MRTRSTVPSRRVLPRRLATAAAAVALAAAGLAWPSPAAAAPTPPTLPAPVSHGITAGQLVPVAGSAPLYDVTLTTDAIYKRVDPAQPTVTPLRPSIKVRILLPTNYQTNPATPYKTLYLLHGGNGDFDDWSTQGDIASITAAAGFNQIVVMPEGGNAGWYSNWVTGTNGNIAPQWETFHMQQLVPWIDANFNTTGTKAGRYIAGLSMGGYGALRYAGRYNNLFSAAAGFSPGTNIEMPWAQSLIHGSVVQVPLAPTAPGAFIGPYSASTPNLAQYQYPLGWLWGPHQVFGPTEQWDAQNPVKLATAEKYNPYTKLALYSGTDQGDGAIHGSVVDMHNNLKAKGVYPRVCTGSGDHTWPFWKNDLADFLRYVQGQTPATCTTNPGWTLKP</sequence>
<feature type="signal peptide" evidence="9">
    <location>
        <begin position="1"/>
        <end position="39"/>
    </location>
</feature>
<dbReference type="PANTHER" id="PTHR48098:SF1">
    <property type="entry name" value="DIACYLGLYCEROL ACYLTRANSFERASE_MYCOLYLTRANSFERASE AG85A"/>
    <property type="match status" value="1"/>
</dbReference>
<name>A0ABV3DBF8_9ACTN</name>
<dbReference type="RefSeq" id="WP_358349948.1">
    <property type="nucleotide sequence ID" value="NZ_JBEZFP010000010.1"/>
</dbReference>
<dbReference type="PROSITE" id="PS51318">
    <property type="entry name" value="TAT"/>
    <property type="match status" value="1"/>
</dbReference>
<dbReference type="InterPro" id="IPR029058">
    <property type="entry name" value="AB_hydrolase_fold"/>
</dbReference>
<protein>
    <recommendedName>
        <fullName evidence="7">Acyl-CoA:diacylglycerol acyltransferase</fullName>
        <ecNumber evidence="3">2.3.1.122</ecNumber>
        <ecNumber evidence="4">2.3.1.20</ecNumber>
    </recommendedName>
</protein>
<evidence type="ECO:0000313" key="11">
    <source>
        <dbReference type="Proteomes" id="UP001551482"/>
    </source>
</evidence>
<dbReference type="Proteomes" id="UP001551482">
    <property type="component" value="Unassembled WGS sequence"/>
</dbReference>
<proteinExistence type="inferred from homology"/>
<reference evidence="10 11" key="1">
    <citation type="submission" date="2024-06" db="EMBL/GenBank/DDBJ databases">
        <title>The Natural Products Discovery Center: Release of the First 8490 Sequenced Strains for Exploring Actinobacteria Biosynthetic Diversity.</title>
        <authorList>
            <person name="Kalkreuter E."/>
            <person name="Kautsar S.A."/>
            <person name="Yang D."/>
            <person name="Bader C.D."/>
            <person name="Teijaro C.N."/>
            <person name="Fluegel L."/>
            <person name="Davis C.M."/>
            <person name="Simpson J.R."/>
            <person name="Lauterbach L."/>
            <person name="Steele A.D."/>
            <person name="Gui C."/>
            <person name="Meng S."/>
            <person name="Li G."/>
            <person name="Viehrig K."/>
            <person name="Ye F."/>
            <person name="Su P."/>
            <person name="Kiefer A.F."/>
            <person name="Nichols A."/>
            <person name="Cepeda A.J."/>
            <person name="Yan W."/>
            <person name="Fan B."/>
            <person name="Jiang Y."/>
            <person name="Adhikari A."/>
            <person name="Zheng C.-J."/>
            <person name="Schuster L."/>
            <person name="Cowan T.M."/>
            <person name="Smanski M.J."/>
            <person name="Chevrette M.G."/>
            <person name="De Carvalho L.P.S."/>
            <person name="Shen B."/>
        </authorList>
    </citation>
    <scope>NUCLEOTIDE SEQUENCE [LARGE SCALE GENOMIC DNA]</scope>
    <source>
        <strain evidence="10 11">NPDC048946</strain>
    </source>
</reference>
<keyword evidence="9" id="KW-0732">Signal</keyword>
<keyword evidence="6" id="KW-0012">Acyltransferase</keyword>
<organism evidence="10 11">
    <name type="scientific">Streptodolium elevatio</name>
    <dbReference type="NCBI Taxonomy" id="3157996"/>
    <lineage>
        <taxon>Bacteria</taxon>
        <taxon>Bacillati</taxon>
        <taxon>Actinomycetota</taxon>
        <taxon>Actinomycetes</taxon>
        <taxon>Kitasatosporales</taxon>
        <taxon>Streptomycetaceae</taxon>
        <taxon>Streptodolium</taxon>
    </lineage>
</organism>
<dbReference type="EMBL" id="JBEZFP010000010">
    <property type="protein sequence ID" value="MEU8133076.1"/>
    <property type="molecule type" value="Genomic_DNA"/>
</dbReference>
<dbReference type="InterPro" id="IPR006311">
    <property type="entry name" value="TAT_signal"/>
</dbReference>
<keyword evidence="11" id="KW-1185">Reference proteome</keyword>
<keyword evidence="10" id="KW-0378">Hydrolase</keyword>
<comment type="catalytic activity">
    <reaction evidence="8">
        <text>an acyl-CoA + a 1,2-diacyl-sn-glycerol = a triacyl-sn-glycerol + CoA</text>
        <dbReference type="Rhea" id="RHEA:10868"/>
        <dbReference type="ChEBI" id="CHEBI:17815"/>
        <dbReference type="ChEBI" id="CHEBI:57287"/>
        <dbReference type="ChEBI" id="CHEBI:58342"/>
        <dbReference type="ChEBI" id="CHEBI:64615"/>
        <dbReference type="EC" id="2.3.1.20"/>
    </reaction>
</comment>
<dbReference type="InterPro" id="IPR000801">
    <property type="entry name" value="Esterase-like"/>
</dbReference>
<evidence type="ECO:0000256" key="2">
    <source>
        <dbReference type="ARBA" id="ARBA00005874"/>
    </source>
</evidence>
<dbReference type="PANTHER" id="PTHR48098">
    <property type="entry name" value="ENTEROCHELIN ESTERASE-RELATED"/>
    <property type="match status" value="1"/>
</dbReference>
<evidence type="ECO:0000256" key="4">
    <source>
        <dbReference type="ARBA" id="ARBA00013244"/>
    </source>
</evidence>
<evidence type="ECO:0000256" key="3">
    <source>
        <dbReference type="ARBA" id="ARBA00012820"/>
    </source>
</evidence>
<evidence type="ECO:0000256" key="8">
    <source>
        <dbReference type="ARBA" id="ARBA00048109"/>
    </source>
</evidence>
<evidence type="ECO:0000256" key="7">
    <source>
        <dbReference type="ARBA" id="ARBA00032572"/>
    </source>
</evidence>
<evidence type="ECO:0000256" key="6">
    <source>
        <dbReference type="ARBA" id="ARBA00023315"/>
    </source>
</evidence>
<evidence type="ECO:0000256" key="1">
    <source>
        <dbReference type="ARBA" id="ARBA00000697"/>
    </source>
</evidence>
<dbReference type="SUPFAM" id="SSF53474">
    <property type="entry name" value="alpha/beta-Hydrolases"/>
    <property type="match status" value="1"/>
</dbReference>
<keyword evidence="5" id="KW-0808">Transferase</keyword>
<dbReference type="Pfam" id="PF00756">
    <property type="entry name" value="Esterase"/>
    <property type="match status" value="1"/>
</dbReference>
<gene>
    <name evidence="10" type="ORF">AB0C36_06165</name>
</gene>
<evidence type="ECO:0000256" key="9">
    <source>
        <dbReference type="SAM" id="SignalP"/>
    </source>
</evidence>
<comment type="similarity">
    <text evidence="2">Belongs to the mycobacterial A85 antigen family.</text>
</comment>
<evidence type="ECO:0000256" key="5">
    <source>
        <dbReference type="ARBA" id="ARBA00022679"/>
    </source>
</evidence>
<accession>A0ABV3DBF8</accession>